<dbReference type="PIRSF" id="PIRSF000105">
    <property type="entry name" value="HCDH"/>
    <property type="match status" value="1"/>
</dbReference>
<gene>
    <name evidence="7" type="ORF">EDX97_00300</name>
</gene>
<feature type="domain" description="3-hydroxyacyl-CoA dehydrogenase C-terminal" evidence="5">
    <location>
        <begin position="167"/>
        <end position="265"/>
    </location>
</feature>
<keyword evidence="8" id="KW-1185">Reference proteome</keyword>
<accession>A0A3N0I1Z6</accession>
<sequence length="291" mass="32673">MQVGICGAGTMGHSMAEIFAKSGYTVTLYNHRLPTLEKAKTQIDPSVRDAIVYTTSWDDLYAMDLIVENVKEDMDVKLAFYQELSKHIQDTTIVATNTSGLSINTLSKGISHPERFIGFHWFNPPTIIPLIEIIKGDQTTDTIAQTIYDVALSLDKKPVMVNKDVLGFAANRVQLAVVREVLDLVDRGIVSKEGADDLMKYGLGFRWACLGPLETLDFGGLDTFYHISEYLIPDLCDSHDVPKILAENYEKGRYGIKTKAGFYDYPDDLDQKKTQERDQKLAALYNALYKK</sequence>
<dbReference type="InterPro" id="IPR022694">
    <property type="entry name" value="3-OHacyl-CoA_DH"/>
</dbReference>
<evidence type="ECO:0000259" key="5">
    <source>
        <dbReference type="Pfam" id="PF00725"/>
    </source>
</evidence>
<protein>
    <submittedName>
        <fullName evidence="7">3-hydroxyacyl-CoA dehydrogenase family protein</fullName>
    </submittedName>
</protein>
<dbReference type="OrthoDB" id="9771883at2"/>
<dbReference type="Gene3D" id="1.10.1040.10">
    <property type="entry name" value="N-(1-d-carboxylethyl)-l-norvaline Dehydrogenase, domain 2"/>
    <property type="match status" value="1"/>
</dbReference>
<dbReference type="EMBL" id="RJQC01000001">
    <property type="protein sequence ID" value="RNM31049.1"/>
    <property type="molecule type" value="Genomic_DNA"/>
</dbReference>
<dbReference type="GO" id="GO:0016616">
    <property type="term" value="F:oxidoreductase activity, acting on the CH-OH group of donors, NAD or NADP as acceptor"/>
    <property type="evidence" value="ECO:0007669"/>
    <property type="project" value="InterPro"/>
</dbReference>
<evidence type="ECO:0000259" key="6">
    <source>
        <dbReference type="Pfam" id="PF02737"/>
    </source>
</evidence>
<evidence type="ECO:0000256" key="2">
    <source>
        <dbReference type="ARBA" id="ARBA00009463"/>
    </source>
</evidence>
<dbReference type="GO" id="GO:0070403">
    <property type="term" value="F:NAD+ binding"/>
    <property type="evidence" value="ECO:0007669"/>
    <property type="project" value="InterPro"/>
</dbReference>
<dbReference type="PROSITE" id="PS00067">
    <property type="entry name" value="3HCDH"/>
    <property type="match status" value="1"/>
</dbReference>
<dbReference type="PANTHER" id="PTHR48075:SF5">
    <property type="entry name" value="3-HYDROXYBUTYRYL-COA DEHYDROGENASE"/>
    <property type="match status" value="1"/>
</dbReference>
<dbReference type="PANTHER" id="PTHR48075">
    <property type="entry name" value="3-HYDROXYACYL-COA DEHYDROGENASE FAMILY PROTEIN"/>
    <property type="match status" value="1"/>
</dbReference>
<dbReference type="InterPro" id="IPR013328">
    <property type="entry name" value="6PGD_dom2"/>
</dbReference>
<evidence type="ECO:0000313" key="8">
    <source>
        <dbReference type="Proteomes" id="UP000276568"/>
    </source>
</evidence>
<dbReference type="Pfam" id="PF00725">
    <property type="entry name" value="3HCDH"/>
    <property type="match status" value="1"/>
</dbReference>
<evidence type="ECO:0000313" key="7">
    <source>
        <dbReference type="EMBL" id="RNM31049.1"/>
    </source>
</evidence>
<comment type="caution">
    <text evidence="7">The sequence shown here is derived from an EMBL/GenBank/DDBJ whole genome shotgun (WGS) entry which is preliminary data.</text>
</comment>
<dbReference type="InterPro" id="IPR006180">
    <property type="entry name" value="3-OHacyl-CoA_DH_CS"/>
</dbReference>
<dbReference type="RefSeq" id="WP_128519230.1">
    <property type="nucleotide sequence ID" value="NZ_RJQC01000001.1"/>
</dbReference>
<dbReference type="AlphaFoldDB" id="A0A3N0I1Z6"/>
<dbReference type="GO" id="GO:0019605">
    <property type="term" value="P:butyrate metabolic process"/>
    <property type="evidence" value="ECO:0007669"/>
    <property type="project" value="UniProtKB-UniPathway"/>
</dbReference>
<dbReference type="InterPro" id="IPR036291">
    <property type="entry name" value="NAD(P)-bd_dom_sf"/>
</dbReference>
<feature type="site" description="Important for catalytic activity" evidence="4">
    <location>
        <position position="120"/>
    </location>
</feature>
<dbReference type="SUPFAM" id="SSF48179">
    <property type="entry name" value="6-phosphogluconate dehydrogenase C-terminal domain-like"/>
    <property type="match status" value="1"/>
</dbReference>
<evidence type="ECO:0000256" key="4">
    <source>
        <dbReference type="PIRSR" id="PIRSR000105-1"/>
    </source>
</evidence>
<name>A0A3N0I1Z6_9FIRM</name>
<dbReference type="InterPro" id="IPR006176">
    <property type="entry name" value="3-OHacyl-CoA_DH_NAD-bd"/>
</dbReference>
<comment type="pathway">
    <text evidence="1">Lipid metabolism; butanoate metabolism.</text>
</comment>
<dbReference type="Gene3D" id="3.40.50.720">
    <property type="entry name" value="NAD(P)-binding Rossmann-like Domain"/>
    <property type="match status" value="1"/>
</dbReference>
<dbReference type="InterPro" id="IPR006108">
    <property type="entry name" value="3HC_DH_C"/>
</dbReference>
<comment type="similarity">
    <text evidence="2">Belongs to the 3-hydroxyacyl-CoA dehydrogenase family.</text>
</comment>
<evidence type="ECO:0000256" key="1">
    <source>
        <dbReference type="ARBA" id="ARBA00005086"/>
    </source>
</evidence>
<reference evidence="7 8" key="1">
    <citation type="submission" date="2018-11" db="EMBL/GenBank/DDBJ databases">
        <title>Clostridium sp. nov., a member of the family Erysipelotrichaceae isolated from pig faeces.</title>
        <authorList>
            <person name="Chang Y.-H."/>
        </authorList>
    </citation>
    <scope>NUCLEOTIDE SEQUENCE [LARGE SCALE GENOMIC DNA]</scope>
    <source>
        <strain evidence="7 8">YH-panp20</strain>
    </source>
</reference>
<evidence type="ECO:0000256" key="3">
    <source>
        <dbReference type="ARBA" id="ARBA00023002"/>
    </source>
</evidence>
<dbReference type="Proteomes" id="UP000276568">
    <property type="component" value="Unassembled WGS sequence"/>
</dbReference>
<dbReference type="SUPFAM" id="SSF51735">
    <property type="entry name" value="NAD(P)-binding Rossmann-fold domains"/>
    <property type="match status" value="1"/>
</dbReference>
<feature type="domain" description="3-hydroxyacyl-CoA dehydrogenase NAD binding" evidence="6">
    <location>
        <begin position="49"/>
        <end position="164"/>
    </location>
</feature>
<proteinExistence type="inferred from homology"/>
<organism evidence="7 8">
    <name type="scientific">Absicoccus porci</name>
    <dbReference type="NCBI Taxonomy" id="2486576"/>
    <lineage>
        <taxon>Bacteria</taxon>
        <taxon>Bacillati</taxon>
        <taxon>Bacillota</taxon>
        <taxon>Erysipelotrichia</taxon>
        <taxon>Erysipelotrichales</taxon>
        <taxon>Erysipelotrichaceae</taxon>
        <taxon>Absicoccus</taxon>
    </lineage>
</organism>
<dbReference type="Pfam" id="PF02737">
    <property type="entry name" value="3HCDH_N"/>
    <property type="match status" value="2"/>
</dbReference>
<dbReference type="InterPro" id="IPR008927">
    <property type="entry name" value="6-PGluconate_DH-like_C_sf"/>
</dbReference>
<dbReference type="UniPathway" id="UPA00863"/>
<feature type="domain" description="3-hydroxyacyl-CoA dehydrogenase NAD binding" evidence="6">
    <location>
        <begin position="2"/>
        <end position="47"/>
    </location>
</feature>
<keyword evidence="3" id="KW-0560">Oxidoreductase</keyword>